<dbReference type="PANTHER" id="PTHR30204:SF69">
    <property type="entry name" value="MERR-FAMILY TRANSCRIPTIONAL REGULATOR"/>
    <property type="match status" value="1"/>
</dbReference>
<dbReference type="PROSITE" id="PS50937">
    <property type="entry name" value="HTH_MERR_2"/>
    <property type="match status" value="1"/>
</dbReference>
<dbReference type="EMBL" id="JAVDTL010000006">
    <property type="protein sequence ID" value="MDR6768742.1"/>
    <property type="molecule type" value="Genomic_DNA"/>
</dbReference>
<keyword evidence="5" id="KW-0175">Coiled coil</keyword>
<dbReference type="GO" id="GO:0003677">
    <property type="term" value="F:DNA binding"/>
    <property type="evidence" value="ECO:0007669"/>
    <property type="project" value="UniProtKB-KW"/>
</dbReference>
<dbReference type="EMBL" id="JAVDTS010000003">
    <property type="protein sequence ID" value="MDR6837458.1"/>
    <property type="molecule type" value="Genomic_DNA"/>
</dbReference>
<protein>
    <submittedName>
        <fullName evidence="7">DNA-binding transcriptional MerR regulator</fullName>
    </submittedName>
</protein>
<evidence type="ECO:0000256" key="1">
    <source>
        <dbReference type="ARBA" id="ARBA00022491"/>
    </source>
</evidence>
<reference evidence="7 9" key="1">
    <citation type="submission" date="2023-07" db="EMBL/GenBank/DDBJ databases">
        <title>Sorghum-associated microbial communities from plants grown in Nebraska, USA.</title>
        <authorList>
            <person name="Schachtman D."/>
        </authorList>
    </citation>
    <scope>NUCLEOTIDE SEQUENCE</scope>
    <source>
        <strain evidence="8 9">BE105</strain>
        <strain evidence="7">BE69</strain>
    </source>
</reference>
<dbReference type="Gene3D" id="1.10.1660.10">
    <property type="match status" value="1"/>
</dbReference>
<organism evidence="7 10">
    <name type="scientific">Acidovorax delafieldii</name>
    <name type="common">Pseudomonas delafieldii</name>
    <dbReference type="NCBI Taxonomy" id="47920"/>
    <lineage>
        <taxon>Bacteria</taxon>
        <taxon>Pseudomonadati</taxon>
        <taxon>Pseudomonadota</taxon>
        <taxon>Betaproteobacteria</taxon>
        <taxon>Burkholderiales</taxon>
        <taxon>Comamonadaceae</taxon>
        <taxon>Acidovorax</taxon>
    </lineage>
</organism>
<dbReference type="Proteomes" id="UP001249076">
    <property type="component" value="Unassembled WGS sequence"/>
</dbReference>
<dbReference type="RefSeq" id="WP_209818564.1">
    <property type="nucleotide sequence ID" value="NZ_JAVDTL010000006.1"/>
</dbReference>
<sequence length="128" mass="14059">MLIGELATASGLSREALRFYEQQGLIRARRLDNGYRDYPAEVVTLVQYIRTAQQLGFTLAEIGDRLPAIWDAAEPGPALAQVLAAKLQEIDDRIAALQALRQTLAERVATDCPLQARPPRARASSPAF</sequence>
<dbReference type="PANTHER" id="PTHR30204">
    <property type="entry name" value="REDOX-CYCLING DRUG-SENSING TRANSCRIPTIONAL ACTIVATOR SOXR"/>
    <property type="match status" value="1"/>
</dbReference>
<feature type="coiled-coil region" evidence="5">
    <location>
        <begin position="80"/>
        <end position="107"/>
    </location>
</feature>
<evidence type="ECO:0000313" key="7">
    <source>
        <dbReference type="EMBL" id="MDR6768742.1"/>
    </source>
</evidence>
<dbReference type="AlphaFoldDB" id="A0AAJ2BUG3"/>
<evidence type="ECO:0000313" key="9">
    <source>
        <dbReference type="Proteomes" id="UP001249076"/>
    </source>
</evidence>
<keyword evidence="2" id="KW-0805">Transcription regulation</keyword>
<keyword evidence="4" id="KW-0804">Transcription</keyword>
<keyword evidence="3 7" id="KW-0238">DNA-binding</keyword>
<evidence type="ECO:0000256" key="5">
    <source>
        <dbReference type="SAM" id="Coils"/>
    </source>
</evidence>
<dbReference type="InterPro" id="IPR000551">
    <property type="entry name" value="MerR-type_HTH_dom"/>
</dbReference>
<evidence type="ECO:0000313" key="8">
    <source>
        <dbReference type="EMBL" id="MDR6837458.1"/>
    </source>
</evidence>
<keyword evidence="1" id="KW-0678">Repressor</keyword>
<evidence type="ECO:0000256" key="3">
    <source>
        <dbReference type="ARBA" id="ARBA00023125"/>
    </source>
</evidence>
<proteinExistence type="predicted"/>
<evidence type="ECO:0000256" key="2">
    <source>
        <dbReference type="ARBA" id="ARBA00023015"/>
    </source>
</evidence>
<dbReference type="GO" id="GO:0003700">
    <property type="term" value="F:DNA-binding transcription factor activity"/>
    <property type="evidence" value="ECO:0007669"/>
    <property type="project" value="InterPro"/>
</dbReference>
<dbReference type="InterPro" id="IPR047057">
    <property type="entry name" value="MerR_fam"/>
</dbReference>
<feature type="domain" description="HTH merR-type" evidence="6">
    <location>
        <begin position="1"/>
        <end position="68"/>
    </location>
</feature>
<name>A0AAJ2BUG3_ACIDE</name>
<gene>
    <name evidence="7" type="ORF">J2W88_004046</name>
    <name evidence="8" type="ORF">J2W93_002296</name>
</gene>
<accession>A0AAJ2BUG3</accession>
<dbReference type="InterPro" id="IPR015358">
    <property type="entry name" value="Tscrpt_reg_MerR_DNA-bd"/>
</dbReference>
<dbReference type="PROSITE" id="PS00552">
    <property type="entry name" value="HTH_MERR_1"/>
    <property type="match status" value="1"/>
</dbReference>
<dbReference type="Proteomes" id="UP001253458">
    <property type="component" value="Unassembled WGS sequence"/>
</dbReference>
<dbReference type="Pfam" id="PF00376">
    <property type="entry name" value="MerR"/>
    <property type="match status" value="1"/>
</dbReference>
<dbReference type="SUPFAM" id="SSF46955">
    <property type="entry name" value="Putative DNA-binding domain"/>
    <property type="match status" value="1"/>
</dbReference>
<dbReference type="SMART" id="SM00422">
    <property type="entry name" value="HTH_MERR"/>
    <property type="match status" value="1"/>
</dbReference>
<evidence type="ECO:0000259" key="6">
    <source>
        <dbReference type="PROSITE" id="PS50937"/>
    </source>
</evidence>
<comment type="caution">
    <text evidence="7">The sequence shown here is derived from an EMBL/GenBank/DDBJ whole genome shotgun (WGS) entry which is preliminary data.</text>
</comment>
<dbReference type="Pfam" id="PF09278">
    <property type="entry name" value="MerR-DNA-bind"/>
    <property type="match status" value="1"/>
</dbReference>
<evidence type="ECO:0000313" key="10">
    <source>
        <dbReference type="Proteomes" id="UP001253458"/>
    </source>
</evidence>
<keyword evidence="9" id="KW-1185">Reference proteome</keyword>
<evidence type="ECO:0000256" key="4">
    <source>
        <dbReference type="ARBA" id="ARBA00023163"/>
    </source>
</evidence>
<dbReference type="PRINTS" id="PR00040">
    <property type="entry name" value="HTHMERR"/>
</dbReference>
<dbReference type="InterPro" id="IPR009061">
    <property type="entry name" value="DNA-bd_dom_put_sf"/>
</dbReference>